<name>A0A8S5N1G7_9CAUD</name>
<accession>A0A8S5N1G7</accession>
<sequence length="43" mass="4912">MSEGFVQSTCLKNFPSPFHLRGGNIGEKTVRLYRCSDQFSLLF</sequence>
<protein>
    <submittedName>
        <fullName evidence="1">Uncharacterized protein</fullName>
    </submittedName>
</protein>
<proteinExistence type="predicted"/>
<evidence type="ECO:0000313" key="1">
    <source>
        <dbReference type="EMBL" id="DAD88501.1"/>
    </source>
</evidence>
<reference evidence="1" key="1">
    <citation type="journal article" date="2021" name="Proc. Natl. Acad. Sci. U.S.A.">
        <title>A Catalog of Tens of Thousands of Viruses from Human Metagenomes Reveals Hidden Associations with Chronic Diseases.</title>
        <authorList>
            <person name="Tisza M.J."/>
            <person name="Buck C.B."/>
        </authorList>
    </citation>
    <scope>NUCLEOTIDE SEQUENCE</scope>
    <source>
        <strain evidence="1">Cttxo15</strain>
    </source>
</reference>
<dbReference type="EMBL" id="BK015041">
    <property type="protein sequence ID" value="DAD88501.1"/>
    <property type="molecule type" value="Genomic_DNA"/>
</dbReference>
<organism evidence="1">
    <name type="scientific">Podoviridae sp. cttxo15</name>
    <dbReference type="NCBI Taxonomy" id="2826584"/>
    <lineage>
        <taxon>Viruses</taxon>
        <taxon>Duplodnaviria</taxon>
        <taxon>Heunggongvirae</taxon>
        <taxon>Uroviricota</taxon>
        <taxon>Caudoviricetes</taxon>
    </lineage>
</organism>